<dbReference type="InterPro" id="IPR013024">
    <property type="entry name" value="GGCT-like"/>
</dbReference>
<dbReference type="OrthoDB" id="482277at2"/>
<name>A0A3M8Q7E7_9GAMM</name>
<comment type="caution">
    <text evidence="2">The sequence shown here is derived from an EMBL/GenBank/DDBJ whole genome shotgun (WGS) entry which is preliminary data.</text>
</comment>
<accession>A0A3M8Q7E7</accession>
<dbReference type="Gene3D" id="3.10.490.10">
    <property type="entry name" value="Gamma-glutamyl cyclotransferase-like"/>
    <property type="match status" value="1"/>
</dbReference>
<proteinExistence type="predicted"/>
<dbReference type="CDD" id="cd06661">
    <property type="entry name" value="GGCT_like"/>
    <property type="match status" value="1"/>
</dbReference>
<dbReference type="EMBL" id="RIZG01000003">
    <property type="protein sequence ID" value="RNF51601.1"/>
    <property type="molecule type" value="Genomic_DNA"/>
</dbReference>
<feature type="domain" description="Gamma-glutamylcyclotransferase AIG2-like" evidence="1">
    <location>
        <begin position="10"/>
        <end position="126"/>
    </location>
</feature>
<organism evidence="2 3">
    <name type="scientific">Marinomonas hwangdonensis</name>
    <dbReference type="NCBI Taxonomy" id="1053647"/>
    <lineage>
        <taxon>Bacteria</taxon>
        <taxon>Pseudomonadati</taxon>
        <taxon>Pseudomonadota</taxon>
        <taxon>Gammaproteobacteria</taxon>
        <taxon>Oceanospirillales</taxon>
        <taxon>Oceanospirillaceae</taxon>
        <taxon>Marinomonas</taxon>
    </lineage>
</organism>
<gene>
    <name evidence="2" type="ORF">EBI00_06830</name>
</gene>
<dbReference type="InterPro" id="IPR036568">
    <property type="entry name" value="GGCT-like_sf"/>
</dbReference>
<sequence>MESNMSTNIVAVYGTLREGLDNHGLIAECKRIGLGWLTGYRMHNLGDYPGSVYTHDDRFRIRVEWYKISDDVLASLDQLEGYDPKTPDNSLYIRKSVFSPYGRGWVYVYNQTLDKAPYMEAGDWKRHAQTIAKLQNTVKHQDAQLA</sequence>
<evidence type="ECO:0000259" key="1">
    <source>
        <dbReference type="Pfam" id="PF06094"/>
    </source>
</evidence>
<dbReference type="Pfam" id="PF06094">
    <property type="entry name" value="GGACT"/>
    <property type="match status" value="1"/>
</dbReference>
<dbReference type="GO" id="GO:0016740">
    <property type="term" value="F:transferase activity"/>
    <property type="evidence" value="ECO:0007669"/>
    <property type="project" value="UniProtKB-KW"/>
</dbReference>
<dbReference type="InterPro" id="IPR009288">
    <property type="entry name" value="AIG2-like_dom"/>
</dbReference>
<evidence type="ECO:0000313" key="2">
    <source>
        <dbReference type="EMBL" id="RNF51601.1"/>
    </source>
</evidence>
<keyword evidence="3" id="KW-1185">Reference proteome</keyword>
<protein>
    <submittedName>
        <fullName evidence="2">Gamma-glutamylcyclotransferase</fullName>
    </submittedName>
</protein>
<keyword evidence="2" id="KW-0808">Transferase</keyword>
<dbReference type="SUPFAM" id="SSF110857">
    <property type="entry name" value="Gamma-glutamyl cyclotransferase-like"/>
    <property type="match status" value="1"/>
</dbReference>
<reference evidence="2 3" key="1">
    <citation type="journal article" date="2012" name="Int. J. Syst. Evol. Microbiol.">
        <title>Marinomonas hwangdonensis sp. nov., isolated from seawater.</title>
        <authorList>
            <person name="Jung Y.T."/>
            <person name="Oh T.K."/>
            <person name="Yoon J.H."/>
        </authorList>
    </citation>
    <scope>NUCLEOTIDE SEQUENCE [LARGE SCALE GENOMIC DNA]</scope>
    <source>
        <strain evidence="2 3">HDW-15</strain>
    </source>
</reference>
<dbReference type="Proteomes" id="UP000280507">
    <property type="component" value="Unassembled WGS sequence"/>
</dbReference>
<evidence type="ECO:0000313" key="3">
    <source>
        <dbReference type="Proteomes" id="UP000280507"/>
    </source>
</evidence>
<dbReference type="AlphaFoldDB" id="A0A3M8Q7E7"/>